<evidence type="ECO:0000256" key="7">
    <source>
        <dbReference type="ARBA" id="ARBA00022837"/>
    </source>
</evidence>
<feature type="domain" description="Beta galactosidase small chain/" evidence="10">
    <location>
        <begin position="746"/>
        <end position="1013"/>
    </location>
</feature>
<dbReference type="AlphaFoldDB" id="A0AAE3K102"/>
<dbReference type="PRINTS" id="PR00132">
    <property type="entry name" value="GLHYDRLASE2"/>
</dbReference>
<dbReference type="SUPFAM" id="SSF49785">
    <property type="entry name" value="Galactose-binding domain-like"/>
    <property type="match status" value="1"/>
</dbReference>
<protein>
    <recommendedName>
        <fullName evidence="5">beta-galactosidase</fullName>
        <ecNumber evidence="5">3.2.1.23</ecNumber>
    </recommendedName>
    <alternativeName>
        <fullName evidence="9">Lactase</fullName>
    </alternativeName>
</protein>
<dbReference type="InterPro" id="IPR004199">
    <property type="entry name" value="B-gal_small/dom_5"/>
</dbReference>
<dbReference type="PANTHER" id="PTHR46323">
    <property type="entry name" value="BETA-GALACTOSIDASE"/>
    <property type="match status" value="1"/>
</dbReference>
<dbReference type="EC" id="3.2.1.23" evidence="5"/>
<name>A0AAE3K102_9BACT</name>
<gene>
    <name evidence="11" type="ORF">MR241_09345</name>
</gene>
<dbReference type="InterPro" id="IPR023232">
    <property type="entry name" value="Glyco_hydro_2_AS"/>
</dbReference>
<comment type="subunit">
    <text evidence="4">Monomer.</text>
</comment>
<accession>A0AAE3K102</accession>
<evidence type="ECO:0000256" key="3">
    <source>
        <dbReference type="ARBA" id="ARBA00007401"/>
    </source>
</evidence>
<comment type="caution">
    <text evidence="11">The sequence shown here is derived from an EMBL/GenBank/DDBJ whole genome shotgun (WGS) entry which is preliminary data.</text>
</comment>
<organism evidence="11 12">
    <name type="scientific">Candidatus Colimorpha enterica</name>
    <dbReference type="NCBI Taxonomy" id="3083063"/>
    <lineage>
        <taxon>Bacteria</taxon>
        <taxon>Pseudomonadati</taxon>
        <taxon>Bacteroidota</taxon>
        <taxon>Bacteroidia</taxon>
        <taxon>Bacteroidales</taxon>
        <taxon>Candidatus Colimorpha</taxon>
    </lineage>
</organism>
<dbReference type="Pfam" id="PF00703">
    <property type="entry name" value="Glyco_hydro_2"/>
    <property type="match status" value="1"/>
</dbReference>
<dbReference type="InterPro" id="IPR013783">
    <property type="entry name" value="Ig-like_fold"/>
</dbReference>
<keyword evidence="7" id="KW-0106">Calcium</keyword>
<evidence type="ECO:0000256" key="4">
    <source>
        <dbReference type="ARBA" id="ARBA00011245"/>
    </source>
</evidence>
<dbReference type="GO" id="GO:0005990">
    <property type="term" value="P:lactose catabolic process"/>
    <property type="evidence" value="ECO:0007669"/>
    <property type="project" value="TreeGrafter"/>
</dbReference>
<dbReference type="Pfam" id="PF02836">
    <property type="entry name" value="Glyco_hydro_2_C"/>
    <property type="match status" value="1"/>
</dbReference>
<evidence type="ECO:0000256" key="1">
    <source>
        <dbReference type="ARBA" id="ARBA00001412"/>
    </source>
</evidence>
<dbReference type="InterPro" id="IPR050347">
    <property type="entry name" value="Bact_Beta-galactosidase"/>
</dbReference>
<dbReference type="InterPro" id="IPR036156">
    <property type="entry name" value="Beta-gal/glucu_dom_sf"/>
</dbReference>
<dbReference type="SMART" id="SM01038">
    <property type="entry name" value="Bgal_small_N"/>
    <property type="match status" value="1"/>
</dbReference>
<dbReference type="SUPFAM" id="SSF49303">
    <property type="entry name" value="beta-Galactosidase/glucuronidase domain"/>
    <property type="match status" value="2"/>
</dbReference>
<evidence type="ECO:0000256" key="5">
    <source>
        <dbReference type="ARBA" id="ARBA00012756"/>
    </source>
</evidence>
<sequence>MNFDKTLYRSLAVQHIGCEAPRAYFIPYQSENISDGDITLSGSGRERSAYFKSLCGEWDFRWLPSVDRITDPDAEFAAMDEKITVPGCWQVENGMKYDVPQYTNINYPIPCDPPHIPDDVPCGLYRRFFTLTPEQAEKRVYINFEGVDSAFYLWINGEFKAYSQVSHCTTEVEITDLVTAGRNEIRVIVTKWCDGTYLEDQDMWRMSGIFRETFLLFRDAEHIKDVFVRTEVSEDLSEASLKLEIDKPENLPVTLRLTAPDGTVICEGAADCRTVIGISSPILWNDERPELYTLYLHAGNEVLRFPVGLRRIDVKNKTVLLNGRKFKAKGVDRHDSHPILGHTVPFDHMLRDLLIMKANNINTVRTSHYPNDPRFAALCDLLGIYVCDEADIETHGVQVCGPRETMYTTNWDCLTDNPDWTAAYLDRAERLLERDKNHPSVIMWSVGNESGIGMNHRLMSDYFRRRDPSRLVHSEDGTRRVQEYLHSDDPAEQEKGWCRYADIQSLMYPQVDEIVKYYAENPVVPQPLFLCEYSHAMGNGPGDLKKYWKAFYEHDALFGGCVWEFCDHSVAVKLPDGRIKYTYGGDFGDTPNDGNFCVDGLVFPDRRPSSGMNELKSALFPAEFAADPEKPGRFTMTSRRFFTDIAEDFDVVYTLEVNGEVIRSGRLNLHCQPWETVSFDTAILPSDITGAAYVTFELAYNHPTPWAKTGDTAGFRQICLSDSRFTPGNIRTVYPVTAETAGNILTVTAGETSYGFDTVSGMPVSMVHEGREYLARPAAFSVWRAPTDNDRYIRNSWQSEGLDRLTSFCRGTEITGDADSVTFTAKSALAADSKTPSVEITASYTVTGDGRLKIKSNVKVAERLPFLPRFGLDLVLTEGIENLRWFGFGPDDSYCDKRLSAGKGLFTSTVTDSYEHPIKPQESGNHYGTEYAEITALNHQGIAAEGIFEFSALHYSVSQLGTVGHDCDLVPSPLTFLSLNHAVSGIGSNSCGPELDGKYRLSAKEFTFELELYGI</sequence>
<comment type="catalytic activity">
    <reaction evidence="1">
        <text>Hydrolysis of terminal non-reducing beta-D-galactose residues in beta-D-galactosides.</text>
        <dbReference type="EC" id="3.2.1.23"/>
    </reaction>
</comment>
<evidence type="ECO:0000256" key="6">
    <source>
        <dbReference type="ARBA" id="ARBA00022801"/>
    </source>
</evidence>
<dbReference type="Gene3D" id="2.60.40.10">
    <property type="entry name" value="Immunoglobulins"/>
    <property type="match status" value="2"/>
</dbReference>
<dbReference type="InterPro" id="IPR011013">
    <property type="entry name" value="Gal_mutarotase_sf_dom"/>
</dbReference>
<dbReference type="Pfam" id="PF16353">
    <property type="entry name" value="LacZ_4"/>
    <property type="match status" value="1"/>
</dbReference>
<dbReference type="InterPro" id="IPR006102">
    <property type="entry name" value="Ig-like_GH2"/>
</dbReference>
<dbReference type="InterPro" id="IPR006104">
    <property type="entry name" value="Glyco_hydro_2_N"/>
</dbReference>
<reference evidence="11 12" key="1">
    <citation type="submission" date="2022-03" db="EMBL/GenBank/DDBJ databases">
        <title>Metagenome-assembled genomes from swine fecal metagenomes.</title>
        <authorList>
            <person name="Holman D.B."/>
            <person name="Kommadath A."/>
        </authorList>
    </citation>
    <scope>NUCLEOTIDE SEQUENCE [LARGE SCALE GENOMIC DNA]</scope>
    <source>
        <strain evidence="11">SUG147</strain>
    </source>
</reference>
<dbReference type="InterPro" id="IPR014718">
    <property type="entry name" value="GH-type_carb-bd"/>
</dbReference>
<dbReference type="InterPro" id="IPR032312">
    <property type="entry name" value="LacZ_4"/>
</dbReference>
<dbReference type="EMBL" id="JALEMU010000154">
    <property type="protein sequence ID" value="MCI5756480.1"/>
    <property type="molecule type" value="Genomic_DNA"/>
</dbReference>
<dbReference type="PROSITE" id="PS00608">
    <property type="entry name" value="GLYCOSYL_HYDROL_F2_2"/>
    <property type="match status" value="1"/>
</dbReference>
<dbReference type="Pfam" id="PF02929">
    <property type="entry name" value="Bgal_small_N"/>
    <property type="match status" value="1"/>
</dbReference>
<dbReference type="GO" id="GO:0030246">
    <property type="term" value="F:carbohydrate binding"/>
    <property type="evidence" value="ECO:0007669"/>
    <property type="project" value="InterPro"/>
</dbReference>
<dbReference type="InterPro" id="IPR006101">
    <property type="entry name" value="Glyco_hydro_2"/>
</dbReference>
<dbReference type="InterPro" id="IPR017853">
    <property type="entry name" value="GH"/>
</dbReference>
<dbReference type="Proteomes" id="UP001139365">
    <property type="component" value="Unassembled WGS sequence"/>
</dbReference>
<dbReference type="Gene3D" id="2.70.98.10">
    <property type="match status" value="1"/>
</dbReference>
<dbReference type="SUPFAM" id="SSF74650">
    <property type="entry name" value="Galactose mutarotase-like"/>
    <property type="match status" value="1"/>
</dbReference>
<evidence type="ECO:0000256" key="8">
    <source>
        <dbReference type="ARBA" id="ARBA00023295"/>
    </source>
</evidence>
<dbReference type="PANTHER" id="PTHR46323:SF2">
    <property type="entry name" value="BETA-GALACTOSIDASE"/>
    <property type="match status" value="1"/>
</dbReference>
<dbReference type="Gene3D" id="3.20.20.80">
    <property type="entry name" value="Glycosidases"/>
    <property type="match status" value="1"/>
</dbReference>
<dbReference type="GO" id="GO:0009341">
    <property type="term" value="C:beta-galactosidase complex"/>
    <property type="evidence" value="ECO:0007669"/>
    <property type="project" value="InterPro"/>
</dbReference>
<dbReference type="GO" id="GO:0004565">
    <property type="term" value="F:beta-galactosidase activity"/>
    <property type="evidence" value="ECO:0007669"/>
    <property type="project" value="UniProtKB-EC"/>
</dbReference>
<evidence type="ECO:0000256" key="2">
    <source>
        <dbReference type="ARBA" id="ARBA00001913"/>
    </source>
</evidence>
<comment type="similarity">
    <text evidence="3">Belongs to the glycosyl hydrolase 2 family.</text>
</comment>
<proteinExistence type="inferred from homology"/>
<evidence type="ECO:0000313" key="11">
    <source>
        <dbReference type="EMBL" id="MCI5756480.1"/>
    </source>
</evidence>
<keyword evidence="6" id="KW-0378">Hydrolase</keyword>
<dbReference type="InterPro" id="IPR008979">
    <property type="entry name" value="Galactose-bd-like_sf"/>
</dbReference>
<dbReference type="Gene3D" id="2.60.120.260">
    <property type="entry name" value="Galactose-binding domain-like"/>
    <property type="match status" value="1"/>
</dbReference>
<dbReference type="InterPro" id="IPR006103">
    <property type="entry name" value="Glyco_hydro_2_cat"/>
</dbReference>
<keyword evidence="8" id="KW-0326">Glycosidase</keyword>
<dbReference type="SUPFAM" id="SSF51445">
    <property type="entry name" value="(Trans)glycosidases"/>
    <property type="match status" value="1"/>
</dbReference>
<evidence type="ECO:0000259" key="10">
    <source>
        <dbReference type="SMART" id="SM01038"/>
    </source>
</evidence>
<evidence type="ECO:0000256" key="9">
    <source>
        <dbReference type="ARBA" id="ARBA00032230"/>
    </source>
</evidence>
<comment type="cofactor">
    <cofactor evidence="2">
        <name>Ca(2+)</name>
        <dbReference type="ChEBI" id="CHEBI:29108"/>
    </cofactor>
</comment>
<evidence type="ECO:0000313" key="12">
    <source>
        <dbReference type="Proteomes" id="UP001139365"/>
    </source>
</evidence>
<dbReference type="Pfam" id="PF02837">
    <property type="entry name" value="Glyco_hydro_2_N"/>
    <property type="match status" value="1"/>
</dbReference>